<dbReference type="Pfam" id="PF01431">
    <property type="entry name" value="Peptidase_M13"/>
    <property type="match status" value="1"/>
</dbReference>
<dbReference type="GO" id="GO:0006508">
    <property type="term" value="P:proteolysis"/>
    <property type="evidence" value="ECO:0007669"/>
    <property type="project" value="InterPro"/>
</dbReference>
<gene>
    <name evidence="2" type="ORF">HPB52_019124</name>
</gene>
<protein>
    <recommendedName>
        <fullName evidence="1">Peptidase M13 C-terminal domain-containing protein</fullName>
    </recommendedName>
</protein>
<dbReference type="InterPro" id="IPR042089">
    <property type="entry name" value="Peptidase_M13_dom_2"/>
</dbReference>
<dbReference type="EMBL" id="JABSTV010001252">
    <property type="protein sequence ID" value="KAH7948185.1"/>
    <property type="molecule type" value="Genomic_DNA"/>
</dbReference>
<dbReference type="VEuPathDB" id="VectorBase:RSAN_051621"/>
<reference evidence="2" key="2">
    <citation type="submission" date="2021-09" db="EMBL/GenBank/DDBJ databases">
        <authorList>
            <person name="Jia N."/>
            <person name="Wang J."/>
            <person name="Shi W."/>
            <person name="Du L."/>
            <person name="Sun Y."/>
            <person name="Zhan W."/>
            <person name="Jiang J."/>
            <person name="Wang Q."/>
            <person name="Zhang B."/>
            <person name="Ji P."/>
            <person name="Sakyi L.B."/>
            <person name="Cui X."/>
            <person name="Yuan T."/>
            <person name="Jiang B."/>
            <person name="Yang W."/>
            <person name="Lam T.T.-Y."/>
            <person name="Chang Q."/>
            <person name="Ding S."/>
            <person name="Wang X."/>
            <person name="Zhu J."/>
            <person name="Ruan X."/>
            <person name="Zhao L."/>
            <person name="Wei J."/>
            <person name="Que T."/>
            <person name="Du C."/>
            <person name="Cheng J."/>
            <person name="Dai P."/>
            <person name="Han X."/>
            <person name="Huang E."/>
            <person name="Gao Y."/>
            <person name="Liu J."/>
            <person name="Shao H."/>
            <person name="Ye R."/>
            <person name="Li L."/>
            <person name="Wei W."/>
            <person name="Wang X."/>
            <person name="Wang C."/>
            <person name="Huo Q."/>
            <person name="Li W."/>
            <person name="Guo W."/>
            <person name="Chen H."/>
            <person name="Chen S."/>
            <person name="Zhou L."/>
            <person name="Zhou L."/>
            <person name="Ni X."/>
            <person name="Tian J."/>
            <person name="Zhou Y."/>
            <person name="Sheng Y."/>
            <person name="Liu T."/>
            <person name="Pan Y."/>
            <person name="Xia L."/>
            <person name="Li J."/>
            <person name="Zhao F."/>
            <person name="Cao W."/>
        </authorList>
    </citation>
    <scope>NUCLEOTIDE SEQUENCE</scope>
    <source>
        <strain evidence="2">Rsan-2018</strain>
        <tissue evidence="2">Larvae</tissue>
    </source>
</reference>
<evidence type="ECO:0000259" key="1">
    <source>
        <dbReference type="Pfam" id="PF01431"/>
    </source>
</evidence>
<evidence type="ECO:0000313" key="3">
    <source>
        <dbReference type="Proteomes" id="UP000821837"/>
    </source>
</evidence>
<proteinExistence type="predicted"/>
<organism evidence="2 3">
    <name type="scientific">Rhipicephalus sanguineus</name>
    <name type="common">Brown dog tick</name>
    <name type="synonym">Ixodes sanguineus</name>
    <dbReference type="NCBI Taxonomy" id="34632"/>
    <lineage>
        <taxon>Eukaryota</taxon>
        <taxon>Metazoa</taxon>
        <taxon>Ecdysozoa</taxon>
        <taxon>Arthropoda</taxon>
        <taxon>Chelicerata</taxon>
        <taxon>Arachnida</taxon>
        <taxon>Acari</taxon>
        <taxon>Parasitiformes</taxon>
        <taxon>Ixodida</taxon>
        <taxon>Ixodoidea</taxon>
        <taxon>Ixodidae</taxon>
        <taxon>Rhipicephalinae</taxon>
        <taxon>Rhipicephalus</taxon>
        <taxon>Rhipicephalus</taxon>
    </lineage>
</organism>
<dbReference type="AlphaFoldDB" id="A0A9D4PPK5"/>
<keyword evidence="3" id="KW-1185">Reference proteome</keyword>
<dbReference type="InterPro" id="IPR018497">
    <property type="entry name" value="Peptidase_M13_C"/>
</dbReference>
<sequence length="598" mass="67814">MEDKLVRSVTSNPEYVRPVQALLQACNDRPLAFSAMAELRKLFRQWNIDEWPLPPYATRSREDVWILAGDLLRDLRLAAIVDVFAARNPNDDHEALIAVDLPEPLHFPRGDVVESQIVRAALKETLHFFDVVDALGVDRFASDVIRVFDVLETLYQPVIHDEAVVLQLSEIDEGFRKLMNRAIRGNETTSEYLEGNARVLVLDPAFTKALPGYLGLVPTHAILNHLIFRALVRLAAFLPDSMSFLRQLSFLESAGRSEKPEALSLCMRTLERAAPSCVLRALAQPPSSMAALRRHWLSDLETVLLRALPRLRWLDALSRTTVAERLRLLRIDASFIGSPKSDAPCAAADVHVLRAPIAALVEVFRRRPLQSLTSWWRRALPLTTWPSLDLPSGYLVRVPPGLINDSVPANGSLLFAFHLSRVAVRLYAAMMPILYTGSLYDRSLPLTEMSERSTRTFLACLTLGEWHKWAAPVGSNRDNWLRRWLLDQTLALELGLLSFRELSAADRVWKLDIRFANMADVTSTQLFFVYYALDHCERGVSEDAGDEHTRRELLLRRRLPSSAMVNLPLRNMPVFTEAFRCVPGDYLRAGWPCLPFWR</sequence>
<name>A0A9D4PPK5_RHISA</name>
<comment type="caution">
    <text evidence="2">The sequence shown here is derived from an EMBL/GenBank/DDBJ whole genome shotgun (WGS) entry which is preliminary data.</text>
</comment>
<dbReference type="SUPFAM" id="SSF55486">
    <property type="entry name" value="Metalloproteases ('zincins'), catalytic domain"/>
    <property type="match status" value="2"/>
</dbReference>
<dbReference type="Gene3D" id="1.10.1380.10">
    <property type="entry name" value="Neutral endopeptidase , domain2"/>
    <property type="match status" value="1"/>
</dbReference>
<evidence type="ECO:0000313" key="2">
    <source>
        <dbReference type="EMBL" id="KAH7948185.1"/>
    </source>
</evidence>
<dbReference type="GO" id="GO:0004222">
    <property type="term" value="F:metalloendopeptidase activity"/>
    <property type="evidence" value="ECO:0007669"/>
    <property type="project" value="InterPro"/>
</dbReference>
<feature type="domain" description="Peptidase M13 C-terminal" evidence="1">
    <location>
        <begin position="514"/>
        <end position="587"/>
    </location>
</feature>
<dbReference type="InterPro" id="IPR024079">
    <property type="entry name" value="MetalloPept_cat_dom_sf"/>
</dbReference>
<dbReference type="Gene3D" id="3.40.390.10">
    <property type="entry name" value="Collagenase (Catalytic Domain)"/>
    <property type="match status" value="1"/>
</dbReference>
<reference evidence="2" key="1">
    <citation type="journal article" date="2020" name="Cell">
        <title>Large-Scale Comparative Analyses of Tick Genomes Elucidate Their Genetic Diversity and Vector Capacities.</title>
        <authorList>
            <consortium name="Tick Genome and Microbiome Consortium (TIGMIC)"/>
            <person name="Jia N."/>
            <person name="Wang J."/>
            <person name="Shi W."/>
            <person name="Du L."/>
            <person name="Sun Y."/>
            <person name="Zhan W."/>
            <person name="Jiang J.F."/>
            <person name="Wang Q."/>
            <person name="Zhang B."/>
            <person name="Ji P."/>
            <person name="Bell-Sakyi L."/>
            <person name="Cui X.M."/>
            <person name="Yuan T.T."/>
            <person name="Jiang B.G."/>
            <person name="Yang W.F."/>
            <person name="Lam T.T."/>
            <person name="Chang Q.C."/>
            <person name="Ding S.J."/>
            <person name="Wang X.J."/>
            <person name="Zhu J.G."/>
            <person name="Ruan X.D."/>
            <person name="Zhao L."/>
            <person name="Wei J.T."/>
            <person name="Ye R.Z."/>
            <person name="Que T.C."/>
            <person name="Du C.H."/>
            <person name="Zhou Y.H."/>
            <person name="Cheng J.X."/>
            <person name="Dai P.F."/>
            <person name="Guo W.B."/>
            <person name="Han X.H."/>
            <person name="Huang E.J."/>
            <person name="Li L.F."/>
            <person name="Wei W."/>
            <person name="Gao Y.C."/>
            <person name="Liu J.Z."/>
            <person name="Shao H.Z."/>
            <person name="Wang X."/>
            <person name="Wang C.C."/>
            <person name="Yang T.C."/>
            <person name="Huo Q.B."/>
            <person name="Li W."/>
            <person name="Chen H.Y."/>
            <person name="Chen S.E."/>
            <person name="Zhou L.G."/>
            <person name="Ni X.B."/>
            <person name="Tian J.H."/>
            <person name="Sheng Y."/>
            <person name="Liu T."/>
            <person name="Pan Y.S."/>
            <person name="Xia L.Y."/>
            <person name="Li J."/>
            <person name="Zhao F."/>
            <person name="Cao W.C."/>
        </authorList>
    </citation>
    <scope>NUCLEOTIDE SEQUENCE</scope>
    <source>
        <strain evidence="2">Rsan-2018</strain>
    </source>
</reference>
<dbReference type="Proteomes" id="UP000821837">
    <property type="component" value="Chromosome 6"/>
</dbReference>
<accession>A0A9D4PPK5</accession>